<evidence type="ECO:0000256" key="1">
    <source>
        <dbReference type="SAM" id="MobiDB-lite"/>
    </source>
</evidence>
<accession>R7QIY5</accession>
<sequence>MVEIDSVKKRHGKGGEKWREGTWRRRWRGGMVLLGSWVATRCATSRRCVVQVQVQGDGAVVGKQEEDGNGGRNGVQRTARPAAREVIFF</sequence>
<evidence type="ECO:0000313" key="3">
    <source>
        <dbReference type="Proteomes" id="UP000012073"/>
    </source>
</evidence>
<dbReference type="GeneID" id="17324920"/>
<protein>
    <submittedName>
        <fullName evidence="2">Uncharacterized protein</fullName>
    </submittedName>
</protein>
<evidence type="ECO:0000313" key="2">
    <source>
        <dbReference type="EMBL" id="CDF37385.1"/>
    </source>
</evidence>
<dbReference type="EMBL" id="HG001833">
    <property type="protein sequence ID" value="CDF37385.1"/>
    <property type="molecule type" value="Genomic_DNA"/>
</dbReference>
<gene>
    <name evidence="2" type="ORF">CHC_T00005617001</name>
</gene>
<dbReference type="Gramene" id="CDF37385">
    <property type="protein sequence ID" value="CDF37385"/>
    <property type="gene ID" value="CHC_T00005617001"/>
</dbReference>
<dbReference type="Proteomes" id="UP000012073">
    <property type="component" value="Unassembled WGS sequence"/>
</dbReference>
<feature type="region of interest" description="Disordered" evidence="1">
    <location>
        <begin position="1"/>
        <end position="21"/>
    </location>
</feature>
<keyword evidence="3" id="KW-1185">Reference proteome</keyword>
<organism evidence="2 3">
    <name type="scientific">Chondrus crispus</name>
    <name type="common">Carrageen Irish moss</name>
    <name type="synonym">Polymorpha crispa</name>
    <dbReference type="NCBI Taxonomy" id="2769"/>
    <lineage>
        <taxon>Eukaryota</taxon>
        <taxon>Rhodophyta</taxon>
        <taxon>Florideophyceae</taxon>
        <taxon>Rhodymeniophycidae</taxon>
        <taxon>Gigartinales</taxon>
        <taxon>Gigartinaceae</taxon>
        <taxon>Chondrus</taxon>
    </lineage>
</organism>
<name>R7QIY5_CHOCR</name>
<dbReference type="KEGG" id="ccp:CHC_T00005617001"/>
<proteinExistence type="predicted"/>
<reference evidence="3" key="1">
    <citation type="journal article" date="2013" name="Proc. Natl. Acad. Sci. U.S.A.">
        <title>Genome structure and metabolic features in the red seaweed Chondrus crispus shed light on evolution of the Archaeplastida.</title>
        <authorList>
            <person name="Collen J."/>
            <person name="Porcel B."/>
            <person name="Carre W."/>
            <person name="Ball S.G."/>
            <person name="Chaparro C."/>
            <person name="Tonon T."/>
            <person name="Barbeyron T."/>
            <person name="Michel G."/>
            <person name="Noel B."/>
            <person name="Valentin K."/>
            <person name="Elias M."/>
            <person name="Artiguenave F."/>
            <person name="Arun A."/>
            <person name="Aury J.M."/>
            <person name="Barbosa-Neto J.F."/>
            <person name="Bothwell J.H."/>
            <person name="Bouget F.Y."/>
            <person name="Brillet L."/>
            <person name="Cabello-Hurtado F."/>
            <person name="Capella-Gutierrez S."/>
            <person name="Charrier B."/>
            <person name="Cladiere L."/>
            <person name="Cock J.M."/>
            <person name="Coelho S.M."/>
            <person name="Colleoni C."/>
            <person name="Czjzek M."/>
            <person name="Da Silva C."/>
            <person name="Delage L."/>
            <person name="Denoeud F."/>
            <person name="Deschamps P."/>
            <person name="Dittami S.M."/>
            <person name="Gabaldon T."/>
            <person name="Gachon C.M."/>
            <person name="Groisillier A."/>
            <person name="Herve C."/>
            <person name="Jabbari K."/>
            <person name="Katinka M."/>
            <person name="Kloareg B."/>
            <person name="Kowalczyk N."/>
            <person name="Labadie K."/>
            <person name="Leblanc C."/>
            <person name="Lopez P.J."/>
            <person name="McLachlan D.H."/>
            <person name="Meslet-Cladiere L."/>
            <person name="Moustafa A."/>
            <person name="Nehr Z."/>
            <person name="Nyvall Collen P."/>
            <person name="Panaud O."/>
            <person name="Partensky F."/>
            <person name="Poulain J."/>
            <person name="Rensing S.A."/>
            <person name="Rousvoal S."/>
            <person name="Samson G."/>
            <person name="Symeonidi A."/>
            <person name="Weissenbach J."/>
            <person name="Zambounis A."/>
            <person name="Wincker P."/>
            <person name="Boyen C."/>
        </authorList>
    </citation>
    <scope>NUCLEOTIDE SEQUENCE [LARGE SCALE GENOMIC DNA]</scope>
    <source>
        <strain evidence="3">cv. Stackhouse</strain>
    </source>
</reference>
<dbReference type="AlphaFoldDB" id="R7QIY5"/>
<dbReference type="RefSeq" id="XP_005717204.1">
    <property type="nucleotide sequence ID" value="XM_005717147.1"/>
</dbReference>